<dbReference type="Gene3D" id="1.20.1050.10">
    <property type="match status" value="1"/>
</dbReference>
<evidence type="ECO:0000313" key="4">
    <source>
        <dbReference type="Proteomes" id="UP000609121"/>
    </source>
</evidence>
<dbReference type="PANTHER" id="PTHR44051:SF8">
    <property type="entry name" value="GLUTATHIONE S-TRANSFERASE GSTA"/>
    <property type="match status" value="1"/>
</dbReference>
<feature type="domain" description="GST C-terminal" evidence="2">
    <location>
        <begin position="79"/>
        <end position="197"/>
    </location>
</feature>
<dbReference type="SUPFAM" id="SSF47616">
    <property type="entry name" value="GST C-terminal domain-like"/>
    <property type="match status" value="1"/>
</dbReference>
<dbReference type="PANTHER" id="PTHR44051">
    <property type="entry name" value="GLUTATHIONE S-TRANSFERASE-RELATED"/>
    <property type="match status" value="1"/>
</dbReference>
<proteinExistence type="predicted"/>
<dbReference type="AlphaFoldDB" id="A0A8J6YYW4"/>
<dbReference type="EMBL" id="JACVXA010000073">
    <property type="protein sequence ID" value="MBE3640135.1"/>
    <property type="molecule type" value="Genomic_DNA"/>
</dbReference>
<dbReference type="InterPro" id="IPR036282">
    <property type="entry name" value="Glutathione-S-Trfase_C_sf"/>
</dbReference>
<keyword evidence="4" id="KW-1185">Reference proteome</keyword>
<dbReference type="SFLD" id="SFLDS00019">
    <property type="entry name" value="Glutathione_Transferase_(cytos"/>
    <property type="match status" value="1"/>
</dbReference>
<dbReference type="CDD" id="cd03046">
    <property type="entry name" value="GST_N_GTT1_like"/>
    <property type="match status" value="1"/>
</dbReference>
<comment type="caution">
    <text evidence="3">The sequence shown here is derived from an EMBL/GenBank/DDBJ whole genome shotgun (WGS) entry which is preliminary data.</text>
</comment>
<name>A0A8J6YYW4_9RHOB</name>
<dbReference type="InterPro" id="IPR036249">
    <property type="entry name" value="Thioredoxin-like_sf"/>
</dbReference>
<sequence>MYEVIGSVKTRTFRVLWLLEELGQPYRFIEETPRSAGIVALNPLGKVPALRVDGDVLTDSVAIMTFLADRHGAFTAPAGTVARARQDALSLYIIDEMDAILWSAAKHSFVLPEEKRVADLKPTLGWEYDRAVRHLCRRLEKSPFLCGDALTLPDILAAHCAEWAKAAKILPRLPLFDDYLARLAARPAFQGARDPKR</sequence>
<dbReference type="Proteomes" id="UP000609121">
    <property type="component" value="Unassembled WGS sequence"/>
</dbReference>
<gene>
    <name evidence="3" type="ORF">ICN82_18175</name>
</gene>
<dbReference type="InterPro" id="IPR010987">
    <property type="entry name" value="Glutathione-S-Trfase_C-like"/>
</dbReference>
<dbReference type="Pfam" id="PF13409">
    <property type="entry name" value="GST_N_2"/>
    <property type="match status" value="1"/>
</dbReference>
<accession>A0A8J6YYW4</accession>
<dbReference type="InterPro" id="IPR004045">
    <property type="entry name" value="Glutathione_S-Trfase_N"/>
</dbReference>
<protein>
    <submittedName>
        <fullName evidence="3">Glutathione S-transferase family protein</fullName>
    </submittedName>
</protein>
<evidence type="ECO:0000259" key="2">
    <source>
        <dbReference type="PROSITE" id="PS50405"/>
    </source>
</evidence>
<dbReference type="SFLD" id="SFLDG00358">
    <property type="entry name" value="Main_(cytGST)"/>
    <property type="match status" value="1"/>
</dbReference>
<dbReference type="PROSITE" id="PS50404">
    <property type="entry name" value="GST_NTER"/>
    <property type="match status" value="1"/>
</dbReference>
<dbReference type="Gene3D" id="3.40.30.10">
    <property type="entry name" value="Glutaredoxin"/>
    <property type="match status" value="1"/>
</dbReference>
<evidence type="ECO:0000313" key="3">
    <source>
        <dbReference type="EMBL" id="MBE3640135.1"/>
    </source>
</evidence>
<dbReference type="RefSeq" id="WP_193185740.1">
    <property type="nucleotide sequence ID" value="NZ_JACVXA010000073.1"/>
</dbReference>
<reference evidence="3" key="1">
    <citation type="submission" date="2020-09" db="EMBL/GenBank/DDBJ databases">
        <title>A novel bacterium of genus Mangrovicoccus, isolated from South China Sea.</title>
        <authorList>
            <person name="Huang H."/>
            <person name="Mo K."/>
            <person name="Hu Y."/>
        </authorList>
    </citation>
    <scope>NUCLEOTIDE SEQUENCE</scope>
    <source>
        <strain evidence="3">HB182678</strain>
    </source>
</reference>
<dbReference type="SUPFAM" id="SSF52833">
    <property type="entry name" value="Thioredoxin-like"/>
    <property type="match status" value="1"/>
</dbReference>
<dbReference type="InterPro" id="IPR040079">
    <property type="entry name" value="Glutathione_S-Trfase"/>
</dbReference>
<dbReference type="InterPro" id="IPR004046">
    <property type="entry name" value="GST_C"/>
</dbReference>
<dbReference type="Pfam" id="PF00043">
    <property type="entry name" value="GST_C"/>
    <property type="match status" value="1"/>
</dbReference>
<organism evidence="3 4">
    <name type="scientific">Mangrovicoccus algicola</name>
    <dbReference type="NCBI Taxonomy" id="2771008"/>
    <lineage>
        <taxon>Bacteria</taxon>
        <taxon>Pseudomonadati</taxon>
        <taxon>Pseudomonadota</taxon>
        <taxon>Alphaproteobacteria</taxon>
        <taxon>Rhodobacterales</taxon>
        <taxon>Paracoccaceae</taxon>
        <taxon>Mangrovicoccus</taxon>
    </lineage>
</organism>
<evidence type="ECO:0000259" key="1">
    <source>
        <dbReference type="PROSITE" id="PS50404"/>
    </source>
</evidence>
<feature type="domain" description="GST N-terminal" evidence="1">
    <location>
        <begin position="1"/>
        <end position="75"/>
    </location>
</feature>
<dbReference type="PROSITE" id="PS50405">
    <property type="entry name" value="GST_CTER"/>
    <property type="match status" value="1"/>
</dbReference>